<evidence type="ECO:0000256" key="3">
    <source>
        <dbReference type="ARBA" id="ARBA00022603"/>
    </source>
</evidence>
<dbReference type="InterPro" id="IPR050903">
    <property type="entry name" value="Bact_Chemotaxis_MeTrfase"/>
</dbReference>
<reference evidence="7 8" key="1">
    <citation type="submission" date="2020-02" db="EMBL/GenBank/DDBJ databases">
        <title>Rhodobacter translucens sp. nov., a novel bacterium isolated from activated sludge.</title>
        <authorList>
            <person name="Liu J."/>
        </authorList>
    </citation>
    <scope>NUCLEOTIDE SEQUENCE [LARGE SCALE GENOMIC DNA]</scope>
    <source>
        <strain evidence="7 8">HX-7-19</strain>
    </source>
</reference>
<dbReference type="GO" id="GO:0008983">
    <property type="term" value="F:protein-glutamate O-methyltransferase activity"/>
    <property type="evidence" value="ECO:0007669"/>
    <property type="project" value="UniProtKB-EC"/>
</dbReference>
<organism evidence="7 8">
    <name type="scientific">Paragemmobacter kunshanensis</name>
    <dbReference type="NCBI Taxonomy" id="2583234"/>
    <lineage>
        <taxon>Bacteria</taxon>
        <taxon>Pseudomonadati</taxon>
        <taxon>Pseudomonadota</taxon>
        <taxon>Alphaproteobacteria</taxon>
        <taxon>Rhodobacterales</taxon>
        <taxon>Paracoccaceae</taxon>
        <taxon>Paragemmobacter</taxon>
    </lineage>
</organism>
<gene>
    <name evidence="7" type="ORF">G5V65_04075</name>
</gene>
<dbReference type="EC" id="2.1.1.80" evidence="2"/>
<dbReference type="RefSeq" id="WP_165047297.1">
    <property type="nucleotide sequence ID" value="NZ_JAALFE010000003.1"/>
</dbReference>
<keyword evidence="8" id="KW-1185">Reference proteome</keyword>
<evidence type="ECO:0000256" key="5">
    <source>
        <dbReference type="ARBA" id="ARBA00022691"/>
    </source>
</evidence>
<dbReference type="EMBL" id="JAALFE010000003">
    <property type="protein sequence ID" value="NGQ90061.1"/>
    <property type="molecule type" value="Genomic_DNA"/>
</dbReference>
<dbReference type="Proteomes" id="UP000474758">
    <property type="component" value="Unassembled WGS sequence"/>
</dbReference>
<dbReference type="Gene3D" id="3.40.50.150">
    <property type="entry name" value="Vaccinia Virus protein VP39"/>
    <property type="match status" value="1"/>
</dbReference>
<keyword evidence="5" id="KW-0949">S-adenosyl-L-methionine</keyword>
<evidence type="ECO:0000313" key="7">
    <source>
        <dbReference type="EMBL" id="NGQ90061.1"/>
    </source>
</evidence>
<dbReference type="InterPro" id="IPR029063">
    <property type="entry name" value="SAM-dependent_MTases_sf"/>
</dbReference>
<dbReference type="SUPFAM" id="SSF53335">
    <property type="entry name" value="S-adenosyl-L-methionine-dependent methyltransferases"/>
    <property type="match status" value="1"/>
</dbReference>
<dbReference type="SUPFAM" id="SSF47757">
    <property type="entry name" value="Chemotaxis receptor methyltransferase CheR, N-terminal domain"/>
    <property type="match status" value="1"/>
</dbReference>
<dbReference type="Pfam" id="PF03705">
    <property type="entry name" value="CheR_N"/>
    <property type="match status" value="1"/>
</dbReference>
<protein>
    <recommendedName>
        <fullName evidence="2">protein-glutamate O-methyltransferase</fullName>
        <ecNumber evidence="2">2.1.1.80</ecNumber>
    </recommendedName>
</protein>
<dbReference type="InterPro" id="IPR000780">
    <property type="entry name" value="CheR_MeTrfase"/>
</dbReference>
<dbReference type="PRINTS" id="PR00996">
    <property type="entry name" value="CHERMTFRASE"/>
</dbReference>
<dbReference type="PROSITE" id="PS50123">
    <property type="entry name" value="CHER"/>
    <property type="match status" value="1"/>
</dbReference>
<dbReference type="InterPro" id="IPR022642">
    <property type="entry name" value="CheR_C"/>
</dbReference>
<evidence type="ECO:0000256" key="4">
    <source>
        <dbReference type="ARBA" id="ARBA00022679"/>
    </source>
</evidence>
<accession>A0A6M1U7X2</accession>
<keyword evidence="3 7" id="KW-0489">Methyltransferase</keyword>
<comment type="caution">
    <text evidence="7">The sequence shown here is derived from an EMBL/GenBank/DDBJ whole genome shotgun (WGS) entry which is preliminary data.</text>
</comment>
<evidence type="ECO:0000313" key="8">
    <source>
        <dbReference type="Proteomes" id="UP000474758"/>
    </source>
</evidence>
<dbReference type="InterPro" id="IPR022641">
    <property type="entry name" value="CheR_N"/>
</dbReference>
<name>A0A6M1U7X2_9RHOB</name>
<dbReference type="SMART" id="SM00138">
    <property type="entry name" value="MeTrc"/>
    <property type="match status" value="1"/>
</dbReference>
<dbReference type="PANTHER" id="PTHR24422">
    <property type="entry name" value="CHEMOTAXIS PROTEIN METHYLTRANSFERASE"/>
    <property type="match status" value="1"/>
</dbReference>
<evidence type="ECO:0000256" key="1">
    <source>
        <dbReference type="ARBA" id="ARBA00001541"/>
    </source>
</evidence>
<dbReference type="Gene3D" id="1.10.155.10">
    <property type="entry name" value="Chemotaxis receptor methyltransferase CheR, N-terminal domain"/>
    <property type="match status" value="1"/>
</dbReference>
<comment type="catalytic activity">
    <reaction evidence="1">
        <text>L-glutamyl-[protein] + S-adenosyl-L-methionine = [protein]-L-glutamate 5-O-methyl ester + S-adenosyl-L-homocysteine</text>
        <dbReference type="Rhea" id="RHEA:24452"/>
        <dbReference type="Rhea" id="RHEA-COMP:10208"/>
        <dbReference type="Rhea" id="RHEA-COMP:10311"/>
        <dbReference type="ChEBI" id="CHEBI:29973"/>
        <dbReference type="ChEBI" id="CHEBI:57856"/>
        <dbReference type="ChEBI" id="CHEBI:59789"/>
        <dbReference type="ChEBI" id="CHEBI:82795"/>
        <dbReference type="EC" id="2.1.1.80"/>
    </reaction>
</comment>
<sequence>MTRTDRQGTEVIRGWLAQRCGIHFPEHKLDQLRQRLVKVQREFGVPDLSDMAGRLDLADATALQLAVMHAASTNHTYFFREVDVLDHFRTRILPLLAQRDEIRIWSAACAAGDEAYTIAILIAETLGPAALRRTVILGTDISSPTIADAEAGIYSENRLDRVPPDYLDRWFEPAGPGRMRVRKELRDVCTFRQMNLKTMPYPFKKSFQTVFCRNVLYYFERDDQIATLRALHDVTEQGGWLLTSVTENVREVCAPWRPVVNGVFRKGGE</sequence>
<evidence type="ECO:0000256" key="2">
    <source>
        <dbReference type="ARBA" id="ARBA00012534"/>
    </source>
</evidence>
<dbReference type="AlphaFoldDB" id="A0A6M1U7X2"/>
<proteinExistence type="predicted"/>
<dbReference type="InterPro" id="IPR036804">
    <property type="entry name" value="CheR_N_sf"/>
</dbReference>
<dbReference type="Pfam" id="PF01739">
    <property type="entry name" value="CheR"/>
    <property type="match status" value="1"/>
</dbReference>
<dbReference type="GO" id="GO:0032259">
    <property type="term" value="P:methylation"/>
    <property type="evidence" value="ECO:0007669"/>
    <property type="project" value="UniProtKB-KW"/>
</dbReference>
<feature type="domain" description="CheR-type methyltransferase" evidence="6">
    <location>
        <begin position="16"/>
        <end position="269"/>
    </location>
</feature>
<dbReference type="PANTHER" id="PTHR24422:SF10">
    <property type="entry name" value="CHEMOTAXIS PROTEIN METHYLTRANSFERASE 2"/>
    <property type="match status" value="1"/>
</dbReference>
<evidence type="ECO:0000259" key="6">
    <source>
        <dbReference type="PROSITE" id="PS50123"/>
    </source>
</evidence>
<keyword evidence="4 7" id="KW-0808">Transferase</keyword>